<dbReference type="Proteomes" id="UP000234681">
    <property type="component" value="Chromosome 1"/>
</dbReference>
<proteinExistence type="predicted"/>
<organism evidence="2 3">
    <name type="scientific">Rattus norvegicus</name>
    <name type="common">Rat</name>
    <dbReference type="NCBI Taxonomy" id="10116"/>
    <lineage>
        <taxon>Eukaryota</taxon>
        <taxon>Metazoa</taxon>
        <taxon>Chordata</taxon>
        <taxon>Craniata</taxon>
        <taxon>Vertebrata</taxon>
        <taxon>Euteleostomi</taxon>
        <taxon>Mammalia</taxon>
        <taxon>Eutheria</taxon>
        <taxon>Euarchontoglires</taxon>
        <taxon>Glires</taxon>
        <taxon>Rodentia</taxon>
        <taxon>Myomorpha</taxon>
        <taxon>Muroidea</taxon>
        <taxon>Muridae</taxon>
        <taxon>Murinae</taxon>
        <taxon>Rattus</taxon>
    </lineage>
</organism>
<evidence type="ECO:0000313" key="3">
    <source>
        <dbReference type="Proteomes" id="UP000234681"/>
    </source>
</evidence>
<protein>
    <submittedName>
        <fullName evidence="2">RCG47243</fullName>
    </submittedName>
</protein>
<dbReference type="EMBL" id="CH473953">
    <property type="protein sequence ID" value="EDM12811.1"/>
    <property type="molecule type" value="Genomic_DNA"/>
</dbReference>
<feature type="non-terminal residue" evidence="2">
    <location>
        <position position="48"/>
    </location>
</feature>
<accession>A6I027</accession>
<reference evidence="3" key="1">
    <citation type="submission" date="2005-09" db="EMBL/GenBank/DDBJ databases">
        <authorList>
            <person name="Mural R.J."/>
            <person name="Li P.W."/>
            <person name="Adams M.D."/>
            <person name="Amanatides P.G."/>
            <person name="Baden-Tillson H."/>
            <person name="Barnstead M."/>
            <person name="Chin S.H."/>
            <person name="Dew I."/>
            <person name="Evans C.A."/>
            <person name="Ferriera S."/>
            <person name="Flanigan M."/>
            <person name="Fosler C."/>
            <person name="Glodek A."/>
            <person name="Gu Z."/>
            <person name="Holt R.A."/>
            <person name="Jennings D."/>
            <person name="Kraft C.L."/>
            <person name="Lu F."/>
            <person name="Nguyen T."/>
            <person name="Nusskern D.R."/>
            <person name="Pfannkoch C.M."/>
            <person name="Sitter C."/>
            <person name="Sutton G.G."/>
            <person name="Venter J.C."/>
            <person name="Wang Z."/>
            <person name="Woodage T."/>
            <person name="Zheng X.H."/>
            <person name="Zhong F."/>
        </authorList>
    </citation>
    <scope>NUCLEOTIDE SEQUENCE [LARGE SCALE GENOMIC DNA]</scope>
    <source>
        <strain>BN</strain>
        <strain evidence="3">Sprague-Dawley</strain>
    </source>
</reference>
<dbReference type="AlphaFoldDB" id="A6I027"/>
<name>A6I027_RAT</name>
<evidence type="ECO:0000313" key="2">
    <source>
        <dbReference type="EMBL" id="EDM12811.1"/>
    </source>
</evidence>
<gene>
    <name evidence="2" type="ORF">rCG_47243</name>
</gene>
<sequence>MWRLAGHWGCIHSLPSCRQPGGLSSHRAHAPSLACPPSPRSSCSVCPA</sequence>
<evidence type="ECO:0000256" key="1">
    <source>
        <dbReference type="SAM" id="MobiDB-lite"/>
    </source>
</evidence>
<feature type="region of interest" description="Disordered" evidence="1">
    <location>
        <begin position="20"/>
        <end position="48"/>
    </location>
</feature>